<name>A0AAU7DXE5_9MICO</name>
<sequence length="343" mass="39530">MSPTLTLVVPCYNSQEYMQVSIDSLLKPGYPDIEVIIVNDGSKDDTARIADEIQAAHPDRVKVVHKVNGGHGSAINAGLAAATGTYFKVLDSDDWLDPDAYQEVMTLLRKLGSEDRELDLLVTNFVYEKQGKRNKRSVHYRHALPRNQIFGWKQARSFWTWQYMLMHSMIYRTELLREVNLEVPEHSFYVDNYFAFVPLPQVHRIGYLDVDLYRYFIGRDDQSVNEKVMIGRIDQQINVNMLMVKHLSQARKDMTLPASLERYMTRYATLVTAVSSVLLLRDGSPNSLEKKNQIWRDIEAIDPDLSKELRKPLVGWVVSRDTKLTRFAMRVGYHASKILVGFN</sequence>
<accession>A0AAU7DXE5</accession>
<dbReference type="EC" id="2.4.-.-" evidence="4"/>
<dbReference type="PANTHER" id="PTHR22916">
    <property type="entry name" value="GLYCOSYLTRANSFERASE"/>
    <property type="match status" value="1"/>
</dbReference>
<organism evidence="4">
    <name type="scientific">Jonesiaceae bacterium BS-20</name>
    <dbReference type="NCBI Taxonomy" id="3120821"/>
    <lineage>
        <taxon>Bacteria</taxon>
        <taxon>Bacillati</taxon>
        <taxon>Actinomycetota</taxon>
        <taxon>Actinomycetes</taxon>
        <taxon>Micrococcales</taxon>
        <taxon>Jonesiaceae</taxon>
    </lineage>
</organism>
<dbReference type="InterPro" id="IPR029044">
    <property type="entry name" value="Nucleotide-diphossugar_trans"/>
</dbReference>
<dbReference type="Gene3D" id="3.90.550.10">
    <property type="entry name" value="Spore Coat Polysaccharide Biosynthesis Protein SpsA, Chain A"/>
    <property type="match status" value="1"/>
</dbReference>
<dbReference type="CDD" id="cd00761">
    <property type="entry name" value="Glyco_tranf_GTA_type"/>
    <property type="match status" value="1"/>
</dbReference>
<protein>
    <submittedName>
        <fullName evidence="4">Glycosyltransferase family A protein</fullName>
        <ecNumber evidence="4">2.4.-.-</ecNumber>
    </submittedName>
</protein>
<keyword evidence="1 4" id="KW-0328">Glycosyltransferase</keyword>
<evidence type="ECO:0000256" key="1">
    <source>
        <dbReference type="ARBA" id="ARBA00022676"/>
    </source>
</evidence>
<feature type="domain" description="Glycosyltransferase 2-like" evidence="3">
    <location>
        <begin position="7"/>
        <end position="112"/>
    </location>
</feature>
<dbReference type="AlphaFoldDB" id="A0AAU7DXE5"/>
<dbReference type="EMBL" id="CP146203">
    <property type="protein sequence ID" value="XBH21972.1"/>
    <property type="molecule type" value="Genomic_DNA"/>
</dbReference>
<dbReference type="GO" id="GO:0016757">
    <property type="term" value="F:glycosyltransferase activity"/>
    <property type="evidence" value="ECO:0007669"/>
    <property type="project" value="UniProtKB-KW"/>
</dbReference>
<evidence type="ECO:0000256" key="2">
    <source>
        <dbReference type="ARBA" id="ARBA00022679"/>
    </source>
</evidence>
<evidence type="ECO:0000313" key="4">
    <source>
        <dbReference type="EMBL" id="XBH21972.1"/>
    </source>
</evidence>
<evidence type="ECO:0000259" key="3">
    <source>
        <dbReference type="Pfam" id="PF00535"/>
    </source>
</evidence>
<gene>
    <name evidence="4" type="ORF">V5R04_01720</name>
</gene>
<dbReference type="SUPFAM" id="SSF53448">
    <property type="entry name" value="Nucleotide-diphospho-sugar transferases"/>
    <property type="match status" value="1"/>
</dbReference>
<reference evidence="4" key="1">
    <citation type="submission" date="2024-02" db="EMBL/GenBank/DDBJ databases">
        <title>Tomenella chthoni gen. nov. sp. nov., a member of the family Jonesiaceae isolated from bat guano.</title>
        <authorList>
            <person name="Miller S.L."/>
            <person name="King J."/>
            <person name="Sankaranarayanan K."/>
            <person name="Lawson P.A."/>
        </authorList>
    </citation>
    <scope>NUCLEOTIDE SEQUENCE</scope>
    <source>
        <strain evidence="4">BS-20</strain>
    </source>
</reference>
<keyword evidence="2 4" id="KW-0808">Transferase</keyword>
<dbReference type="Pfam" id="PF00535">
    <property type="entry name" value="Glycos_transf_2"/>
    <property type="match status" value="1"/>
</dbReference>
<dbReference type="InterPro" id="IPR001173">
    <property type="entry name" value="Glyco_trans_2-like"/>
</dbReference>
<proteinExistence type="predicted"/>
<dbReference type="PANTHER" id="PTHR22916:SF51">
    <property type="entry name" value="GLYCOSYLTRANSFERASE EPSH-RELATED"/>
    <property type="match status" value="1"/>
</dbReference>